<dbReference type="Proteomes" id="UP000076962">
    <property type="component" value="Unassembled WGS sequence"/>
</dbReference>
<evidence type="ECO:0000313" key="1">
    <source>
        <dbReference type="EMBL" id="OAD23742.1"/>
    </source>
</evidence>
<evidence type="ECO:0000313" key="2">
    <source>
        <dbReference type="Proteomes" id="UP000076962"/>
    </source>
</evidence>
<reference evidence="1 2" key="1">
    <citation type="submission" date="2016-05" db="EMBL/GenBank/DDBJ databases">
        <title>Single-cell genome of chain-forming Candidatus Thiomargarita nelsonii and comparison to other large sulfur-oxidizing bacteria.</title>
        <authorList>
            <person name="Winkel M."/>
            <person name="Salman V."/>
            <person name="Woyke T."/>
            <person name="Schulz-Vogt H."/>
            <person name="Richter M."/>
            <person name="Flood B."/>
            <person name="Bailey J."/>
            <person name="Amann R."/>
            <person name="Mussmann M."/>
        </authorList>
    </citation>
    <scope>NUCLEOTIDE SEQUENCE [LARGE SCALE GENOMIC DNA]</scope>
    <source>
        <strain evidence="1 2">THI036</strain>
    </source>
</reference>
<accession>A0A176S6H7</accession>
<keyword evidence="2" id="KW-1185">Reference proteome</keyword>
<organism evidence="1 2">
    <name type="scientific">Candidatus Thiomargarita nelsonii</name>
    <dbReference type="NCBI Taxonomy" id="1003181"/>
    <lineage>
        <taxon>Bacteria</taxon>
        <taxon>Pseudomonadati</taxon>
        <taxon>Pseudomonadota</taxon>
        <taxon>Gammaproteobacteria</taxon>
        <taxon>Thiotrichales</taxon>
        <taxon>Thiotrichaceae</taxon>
        <taxon>Thiomargarita</taxon>
    </lineage>
</organism>
<protein>
    <submittedName>
        <fullName evidence="1">Uncharacterized protein</fullName>
    </submittedName>
</protein>
<dbReference type="AlphaFoldDB" id="A0A176S6H7"/>
<sequence>MLSNIDIFIDYIYFTLFNFYTSRIFFTHIYKRAALIPVVIVVRRSQNLVSLSPFVLTYPFLNKIGCRY</sequence>
<proteinExistence type="predicted"/>
<name>A0A176S6H7_9GAMM</name>
<comment type="caution">
    <text evidence="1">The sequence shown here is derived from an EMBL/GenBank/DDBJ whole genome shotgun (WGS) entry which is preliminary data.</text>
</comment>
<gene>
    <name evidence="1" type="ORF">THIOM_000414</name>
</gene>
<dbReference type="EMBL" id="LUTY01000183">
    <property type="protein sequence ID" value="OAD23742.1"/>
    <property type="molecule type" value="Genomic_DNA"/>
</dbReference>